<dbReference type="EMBL" id="CP106877">
    <property type="protein sequence ID" value="WAA12222.1"/>
    <property type="molecule type" value="Genomic_DNA"/>
</dbReference>
<feature type="coiled-coil region" evidence="1">
    <location>
        <begin position="36"/>
        <end position="63"/>
    </location>
</feature>
<dbReference type="KEGG" id="fhl:OE105_11715"/>
<evidence type="ECO:0000313" key="3">
    <source>
        <dbReference type="Proteomes" id="UP001164726"/>
    </source>
</evidence>
<dbReference type="Pfam" id="PF17261">
    <property type="entry name" value="DUF5327"/>
    <property type="match status" value="1"/>
</dbReference>
<evidence type="ECO:0000256" key="1">
    <source>
        <dbReference type="SAM" id="Coils"/>
    </source>
</evidence>
<organism evidence="2 3">
    <name type="scientific">Fervidibacillus halotolerans</name>
    <dbReference type="NCBI Taxonomy" id="2980027"/>
    <lineage>
        <taxon>Bacteria</taxon>
        <taxon>Bacillati</taxon>
        <taxon>Bacillota</taxon>
        <taxon>Bacilli</taxon>
        <taxon>Bacillales</taxon>
        <taxon>Bacillaceae</taxon>
        <taxon>Fervidibacillus</taxon>
    </lineage>
</organism>
<evidence type="ECO:0000313" key="2">
    <source>
        <dbReference type="EMBL" id="WAA12222.1"/>
    </source>
</evidence>
<accession>A0A9E8LYU2</accession>
<dbReference type="RefSeq" id="WP_275420357.1">
    <property type="nucleotide sequence ID" value="NZ_CP106877.1"/>
</dbReference>
<keyword evidence="1" id="KW-0175">Coiled coil</keyword>
<protein>
    <submittedName>
        <fullName evidence="2">YwdI family protein</fullName>
    </submittedName>
</protein>
<name>A0A9E8LYU2_9BACI</name>
<proteinExistence type="predicted"/>
<dbReference type="Proteomes" id="UP001164726">
    <property type="component" value="Chromosome"/>
</dbReference>
<dbReference type="AlphaFoldDB" id="A0A9E8LYU2"/>
<keyword evidence="3" id="KW-1185">Reference proteome</keyword>
<reference evidence="2" key="1">
    <citation type="submission" date="2022-09" db="EMBL/GenBank/DDBJ databases">
        <title>Complete Genomes of Fervidibacillus albus and Fervidibacillus halotolerans isolated from tidal flat sediments.</title>
        <authorList>
            <person name="Kwon K.K."/>
            <person name="Yang S.-H."/>
            <person name="Park M.J."/>
            <person name="Oh H.-M."/>
        </authorList>
    </citation>
    <scope>NUCLEOTIDE SEQUENCE</scope>
    <source>
        <strain evidence="2">MEBiC13594</strain>
    </source>
</reference>
<gene>
    <name evidence="2" type="ORF">OE105_11715</name>
</gene>
<dbReference type="InterPro" id="IPR035218">
    <property type="entry name" value="DUF5327"/>
</dbReference>
<sequence length="117" mass="13986">MGKDKRVEYFHVTIFFCKIKWNKLRNHYGKKGDEMQVSYQTVLKKMEEKVVEAKKETSEVKIREHIQAIKTLCEVLLEEQMEIKQTSFQSKMVEQKPISMANRFETEKEEGDSIFDF</sequence>